<proteinExistence type="predicted"/>
<dbReference type="AlphaFoldDB" id="A0AAC9BHP9"/>
<sequence>MGNLFVQRIRSGAVRVWRGLAATLKWLGGIAEPVSKWAATAASLTVVGGGIWAYYQFVLGGGTDWAINLSLSTEIVRYHDDLGLVVIHVHAKNPRMSEVTLEPTTDKYELRVRRLPLDRASGAAIDPDKDGELIRAIDMLPKEGYTFAPGADFDDAMSIVLPYGTAVTVTADLTYAGDNVSASKVVLIDGPDDAAPALQNASKTVVPTRKALNKPNQE</sequence>
<reference evidence="2 3" key="1">
    <citation type="submission" date="2015-09" db="EMBL/GenBank/DDBJ databases">
        <authorList>
            <person name="Xu Y."/>
            <person name="Nagy A."/>
            <person name="Liu N.T."/>
            <person name="Nou X."/>
        </authorList>
    </citation>
    <scope>NUCLEOTIDE SEQUENCE [LARGE SCALE GENOMIC DNA]</scope>
    <source>
        <strain evidence="2 3">FC1138</strain>
    </source>
</reference>
<organism evidence="2 3">
    <name type="scientific">Ralstonia insidiosa</name>
    <dbReference type="NCBI Taxonomy" id="190721"/>
    <lineage>
        <taxon>Bacteria</taxon>
        <taxon>Pseudomonadati</taxon>
        <taxon>Pseudomonadota</taxon>
        <taxon>Betaproteobacteria</taxon>
        <taxon>Burkholderiales</taxon>
        <taxon>Burkholderiaceae</taxon>
        <taxon>Ralstonia</taxon>
    </lineage>
</organism>
<protein>
    <submittedName>
        <fullName evidence="2">Uncharacterized protein</fullName>
    </submittedName>
</protein>
<dbReference type="RefSeq" id="WP_021196431.1">
    <property type="nucleotide sequence ID" value="NZ_CP012605.1"/>
</dbReference>
<name>A0AAC9BHP9_9RALS</name>
<accession>A0AAC9BHP9</accession>
<evidence type="ECO:0000313" key="3">
    <source>
        <dbReference type="Proteomes" id="UP000077927"/>
    </source>
</evidence>
<dbReference type="KEGG" id="rin:ACS15_0406"/>
<dbReference type="Proteomes" id="UP000077927">
    <property type="component" value="Chromosome 1"/>
</dbReference>
<evidence type="ECO:0000256" key="1">
    <source>
        <dbReference type="SAM" id="MobiDB-lite"/>
    </source>
</evidence>
<feature type="region of interest" description="Disordered" evidence="1">
    <location>
        <begin position="198"/>
        <end position="218"/>
    </location>
</feature>
<gene>
    <name evidence="2" type="ORF">ACS15_0406</name>
</gene>
<evidence type="ECO:0000313" key="2">
    <source>
        <dbReference type="EMBL" id="ANH74348.1"/>
    </source>
</evidence>
<dbReference type="EMBL" id="CP012605">
    <property type="protein sequence ID" value="ANH74348.1"/>
    <property type="molecule type" value="Genomic_DNA"/>
</dbReference>